<evidence type="ECO:0000256" key="16">
    <source>
        <dbReference type="SAM" id="Phobius"/>
    </source>
</evidence>
<dbReference type="EMBL" id="BPLQ01007760">
    <property type="protein sequence ID" value="GIY32258.1"/>
    <property type="molecule type" value="Genomic_DNA"/>
</dbReference>
<dbReference type="PANTHER" id="PTHR24302">
    <property type="entry name" value="CYTOCHROME P450 FAMILY 3"/>
    <property type="match status" value="1"/>
</dbReference>
<comment type="cofactor">
    <cofactor evidence="1 14">
        <name>heme</name>
        <dbReference type="ChEBI" id="CHEBI:30413"/>
    </cofactor>
</comment>
<reference evidence="17 18" key="1">
    <citation type="submission" date="2021-06" db="EMBL/GenBank/DDBJ databases">
        <title>Caerostris darwini draft genome.</title>
        <authorList>
            <person name="Kono N."/>
            <person name="Arakawa K."/>
        </authorList>
    </citation>
    <scope>NUCLEOTIDE SEQUENCE [LARGE SCALE GENOMIC DNA]</scope>
</reference>
<dbReference type="GO" id="GO:0005506">
    <property type="term" value="F:iron ion binding"/>
    <property type="evidence" value="ECO:0007669"/>
    <property type="project" value="InterPro"/>
</dbReference>
<keyword evidence="9 15" id="KW-0560">Oxidoreductase</keyword>
<proteinExistence type="inferred from homology"/>
<evidence type="ECO:0000313" key="18">
    <source>
        <dbReference type="Proteomes" id="UP001054837"/>
    </source>
</evidence>
<organism evidence="17 18">
    <name type="scientific">Caerostris darwini</name>
    <dbReference type="NCBI Taxonomy" id="1538125"/>
    <lineage>
        <taxon>Eukaryota</taxon>
        <taxon>Metazoa</taxon>
        <taxon>Ecdysozoa</taxon>
        <taxon>Arthropoda</taxon>
        <taxon>Chelicerata</taxon>
        <taxon>Arachnida</taxon>
        <taxon>Araneae</taxon>
        <taxon>Araneomorphae</taxon>
        <taxon>Entelegynae</taxon>
        <taxon>Araneoidea</taxon>
        <taxon>Araneidae</taxon>
        <taxon>Caerostris</taxon>
    </lineage>
</organism>
<dbReference type="InterPro" id="IPR036396">
    <property type="entry name" value="Cyt_P450_sf"/>
</dbReference>
<dbReference type="CDD" id="cd11055">
    <property type="entry name" value="CYP3A-like"/>
    <property type="match status" value="1"/>
</dbReference>
<keyword evidence="11 15" id="KW-0503">Monooxygenase</keyword>
<gene>
    <name evidence="17" type="primary">CYP3A8</name>
    <name evidence="17" type="ORF">CDAR_451491</name>
</gene>
<dbReference type="PROSITE" id="PS00086">
    <property type="entry name" value="CYTOCHROME_P450"/>
    <property type="match status" value="1"/>
</dbReference>
<dbReference type="InterPro" id="IPR017972">
    <property type="entry name" value="Cyt_P450_CS"/>
</dbReference>
<keyword evidence="12 16" id="KW-0472">Membrane</keyword>
<evidence type="ECO:0000256" key="10">
    <source>
        <dbReference type="ARBA" id="ARBA00023004"/>
    </source>
</evidence>
<dbReference type="AlphaFoldDB" id="A0AAV4SCQ5"/>
<dbReference type="FunFam" id="1.10.630.10:FF:000042">
    <property type="entry name" value="Cytochrome P450"/>
    <property type="match status" value="1"/>
</dbReference>
<dbReference type="PANTHER" id="PTHR24302:SF15">
    <property type="entry name" value="FATTY-ACID PEROXYGENASE"/>
    <property type="match status" value="1"/>
</dbReference>
<evidence type="ECO:0000256" key="1">
    <source>
        <dbReference type="ARBA" id="ARBA00001971"/>
    </source>
</evidence>
<comment type="caution">
    <text evidence="17">The sequence shown here is derived from an EMBL/GenBank/DDBJ whole genome shotgun (WGS) entry which is preliminary data.</text>
</comment>
<comment type="function">
    <text evidence="13">Cytochromes P450 are a group of heme-thiolate monooxygenases. They oxidize a variety of structurally unrelated compounds, including steroids, fatty acids, and xenobiotics.</text>
</comment>
<feature type="binding site" description="axial binding residue" evidence="14">
    <location>
        <position position="474"/>
    </location>
    <ligand>
        <name>heme</name>
        <dbReference type="ChEBI" id="CHEBI:30413"/>
    </ligand>
    <ligandPart>
        <name>Fe</name>
        <dbReference type="ChEBI" id="CHEBI:18248"/>
    </ligandPart>
</feature>
<keyword evidence="5 14" id="KW-0349">Heme</keyword>
<dbReference type="PRINTS" id="PR00385">
    <property type="entry name" value="P450"/>
</dbReference>
<evidence type="ECO:0000256" key="11">
    <source>
        <dbReference type="ARBA" id="ARBA00023033"/>
    </source>
</evidence>
<dbReference type="Pfam" id="PF00067">
    <property type="entry name" value="p450"/>
    <property type="match status" value="1"/>
</dbReference>
<feature type="transmembrane region" description="Helical" evidence="16">
    <location>
        <begin position="6"/>
        <end position="29"/>
    </location>
</feature>
<evidence type="ECO:0000256" key="3">
    <source>
        <dbReference type="ARBA" id="ARBA00004406"/>
    </source>
</evidence>
<keyword evidence="16" id="KW-0812">Transmembrane</keyword>
<dbReference type="PRINTS" id="PR00463">
    <property type="entry name" value="EP450I"/>
</dbReference>
<evidence type="ECO:0000313" key="17">
    <source>
        <dbReference type="EMBL" id="GIY32258.1"/>
    </source>
</evidence>
<keyword evidence="18" id="KW-1185">Reference proteome</keyword>
<protein>
    <submittedName>
        <fullName evidence="17">Cytochrome P450 3A8</fullName>
    </submittedName>
</protein>
<evidence type="ECO:0000256" key="7">
    <source>
        <dbReference type="ARBA" id="ARBA00022824"/>
    </source>
</evidence>
<name>A0AAV4SCQ5_9ARAC</name>
<evidence type="ECO:0000256" key="4">
    <source>
        <dbReference type="ARBA" id="ARBA00010617"/>
    </source>
</evidence>
<dbReference type="SUPFAM" id="SSF48264">
    <property type="entry name" value="Cytochrome P450"/>
    <property type="match status" value="1"/>
</dbReference>
<dbReference type="GO" id="GO:0016705">
    <property type="term" value="F:oxidoreductase activity, acting on paired donors, with incorporation or reduction of molecular oxygen"/>
    <property type="evidence" value="ECO:0007669"/>
    <property type="project" value="InterPro"/>
</dbReference>
<evidence type="ECO:0000256" key="5">
    <source>
        <dbReference type="ARBA" id="ARBA00022617"/>
    </source>
</evidence>
<dbReference type="InterPro" id="IPR050705">
    <property type="entry name" value="Cytochrome_P450_3A"/>
</dbReference>
<dbReference type="Gene3D" id="1.10.630.10">
    <property type="entry name" value="Cytochrome P450"/>
    <property type="match status" value="1"/>
</dbReference>
<evidence type="ECO:0000256" key="9">
    <source>
        <dbReference type="ARBA" id="ARBA00023002"/>
    </source>
</evidence>
<dbReference type="GO" id="GO:0020037">
    <property type="term" value="F:heme binding"/>
    <property type="evidence" value="ECO:0007669"/>
    <property type="project" value="InterPro"/>
</dbReference>
<sequence length="536" mass="61243">MFGTELLYGSLVVNCLIGLTTILLIYWYSVRNHDHWKKKGIPYVKPWPLIGTVTDILKKPFHEIETERYNKLGPIYGHFEANSPLLSVADPTLLRDILVKDFPTFNSRRIFSTGDKVIDNMLTIIRGEDWKRVRTIVTPTFTTGKIRRMLNIFKDCSETLTNNFIALKKEGKYMDAKRMYGAFTMDIIASSAFSTKINSHNDPDNELVKMARTVFTQRLGLRFLFFLVAPRLMTLLRISIFGGDATDFFKNITLQIIEERKRTGQVRNDFLQLLMDTAKEVSGNQNSDVPEKDKGDIASNYAESDAGHQIFKTVTSKKLSLDELVAQCVIFFLAGYDTTASTLSFASYQLALNQSVQDRLREEVDQVIQENNGQLTYEAVQSMKYLDNVIAETLRMYPPLIRLERCADTDFTLGDTGLTINKGTIITIPIYAMHRDPKLFPEPEQFDPDRFTVEERAKRDPYSYLPFGAGPRNCVGMRFALMEVKVCLAYVIAHFKINKCPKTMVPLEFNLGQQGLIQPKEILLDMEIREDCPLSK</sequence>
<dbReference type="GO" id="GO:0008395">
    <property type="term" value="F:steroid hydroxylase activity"/>
    <property type="evidence" value="ECO:0007669"/>
    <property type="project" value="TreeGrafter"/>
</dbReference>
<evidence type="ECO:0000256" key="12">
    <source>
        <dbReference type="ARBA" id="ARBA00023136"/>
    </source>
</evidence>
<comment type="similarity">
    <text evidence="4 15">Belongs to the cytochrome P450 family.</text>
</comment>
<dbReference type="Proteomes" id="UP001054837">
    <property type="component" value="Unassembled WGS sequence"/>
</dbReference>
<evidence type="ECO:0000256" key="8">
    <source>
        <dbReference type="ARBA" id="ARBA00022848"/>
    </source>
</evidence>
<evidence type="ECO:0000256" key="14">
    <source>
        <dbReference type="PIRSR" id="PIRSR602401-1"/>
    </source>
</evidence>
<evidence type="ECO:0000256" key="6">
    <source>
        <dbReference type="ARBA" id="ARBA00022723"/>
    </source>
</evidence>
<keyword evidence="10 14" id="KW-0408">Iron</keyword>
<evidence type="ECO:0000256" key="13">
    <source>
        <dbReference type="ARBA" id="ARBA00043906"/>
    </source>
</evidence>
<evidence type="ECO:0000256" key="2">
    <source>
        <dbReference type="ARBA" id="ARBA00004174"/>
    </source>
</evidence>
<keyword evidence="7" id="KW-0256">Endoplasmic reticulum</keyword>
<keyword evidence="6 14" id="KW-0479">Metal-binding</keyword>
<dbReference type="InterPro" id="IPR001128">
    <property type="entry name" value="Cyt_P450"/>
</dbReference>
<keyword evidence="8" id="KW-0492">Microsome</keyword>
<dbReference type="InterPro" id="IPR002401">
    <property type="entry name" value="Cyt_P450_E_grp-I"/>
</dbReference>
<accession>A0AAV4SCQ5</accession>
<feature type="transmembrane region" description="Helical" evidence="16">
    <location>
        <begin position="219"/>
        <end position="240"/>
    </location>
</feature>
<evidence type="ECO:0000256" key="15">
    <source>
        <dbReference type="RuleBase" id="RU000461"/>
    </source>
</evidence>
<dbReference type="GO" id="GO:0005789">
    <property type="term" value="C:endoplasmic reticulum membrane"/>
    <property type="evidence" value="ECO:0007669"/>
    <property type="project" value="UniProtKB-SubCell"/>
</dbReference>
<comment type="subcellular location">
    <subcellularLocation>
        <location evidence="3">Endoplasmic reticulum membrane</location>
        <topology evidence="3">Peripheral membrane protein</topology>
    </subcellularLocation>
    <subcellularLocation>
        <location evidence="2">Microsome membrane</location>
        <topology evidence="2">Peripheral membrane protein</topology>
    </subcellularLocation>
</comment>
<keyword evidence="16" id="KW-1133">Transmembrane helix</keyword>